<dbReference type="OrthoDB" id="94039at2759"/>
<dbReference type="HOGENOM" id="CLU_032490_0_0_1"/>
<accession>A0A0C9Z886</accession>
<name>A0A0C9Z886_9AGAM</name>
<keyword evidence="3" id="KW-1185">Reference proteome</keyword>
<reference evidence="3" key="2">
    <citation type="submission" date="2015-01" db="EMBL/GenBank/DDBJ databases">
        <title>Evolutionary Origins and Diversification of the Mycorrhizal Mutualists.</title>
        <authorList>
            <consortium name="DOE Joint Genome Institute"/>
            <consortium name="Mycorrhizal Genomics Consortium"/>
            <person name="Kohler A."/>
            <person name="Kuo A."/>
            <person name="Nagy L.G."/>
            <person name="Floudas D."/>
            <person name="Copeland A."/>
            <person name="Barry K.W."/>
            <person name="Cichocki N."/>
            <person name="Veneault-Fourrey C."/>
            <person name="LaButti K."/>
            <person name="Lindquist E.A."/>
            <person name="Lipzen A."/>
            <person name="Lundell T."/>
            <person name="Morin E."/>
            <person name="Murat C."/>
            <person name="Riley R."/>
            <person name="Ohm R."/>
            <person name="Sun H."/>
            <person name="Tunlid A."/>
            <person name="Henrissat B."/>
            <person name="Grigoriev I.V."/>
            <person name="Hibbett D.S."/>
            <person name="Martin F."/>
        </authorList>
    </citation>
    <scope>NUCLEOTIDE SEQUENCE [LARGE SCALE GENOMIC DNA]</scope>
    <source>
        <strain evidence="3">441</strain>
    </source>
</reference>
<dbReference type="Gene3D" id="3.40.50.1820">
    <property type="entry name" value="alpha/beta hydrolase"/>
    <property type="match status" value="1"/>
</dbReference>
<dbReference type="Pfam" id="PF12697">
    <property type="entry name" value="Abhydrolase_6"/>
    <property type="match status" value="1"/>
</dbReference>
<feature type="domain" description="AB hydrolase-1" evidence="1">
    <location>
        <begin position="40"/>
        <end position="328"/>
    </location>
</feature>
<protein>
    <recommendedName>
        <fullName evidence="1">AB hydrolase-1 domain-containing protein</fullName>
    </recommendedName>
</protein>
<dbReference type="InterPro" id="IPR029058">
    <property type="entry name" value="AB_hydrolase_fold"/>
</dbReference>
<dbReference type="AlphaFoldDB" id="A0A0C9Z886"/>
<evidence type="ECO:0000259" key="1">
    <source>
        <dbReference type="Pfam" id="PF12697"/>
    </source>
</evidence>
<dbReference type="SUPFAM" id="SSF53474">
    <property type="entry name" value="alpha/beta-Hydrolases"/>
    <property type="match status" value="1"/>
</dbReference>
<dbReference type="InterPro" id="IPR000073">
    <property type="entry name" value="AB_hydrolase_1"/>
</dbReference>
<proteinExistence type="predicted"/>
<gene>
    <name evidence="2" type="ORF">PISMIDRAFT_279418</name>
</gene>
<evidence type="ECO:0000313" key="2">
    <source>
        <dbReference type="EMBL" id="KIK16073.1"/>
    </source>
</evidence>
<sequence>MLQRQFVVKPDAQYPLNVTATQYWLPEFEAYWGDEKALTLIMLHSTSFHKETWEPTIQHIFQSLPVPSSGSGGRATKVKCAWAIECPNHGQSAVLNDAALQNPQYFHKFGCEKYAEAVHRFMISGPGLSPSIDFKSQRLVGIGHSLGGVAIVILQDLQPAFPFISLILVEPLLSPQGPEPLKPLQARLVQSAYERRDVWPSREDAMKYLSANKHIALWDPRVLALYVRYGLRSHPGVQHKVAPYSGVCLACSREEEVTMYRDPTGPCRGLEAMNKTCGYIPVNVIFGGENDWIPRAVQDALVDLKSGRRFETVHRIRGVGHLIPQHAPGKLSRSVVDILTRHSKRATNKL</sequence>
<organism evidence="2 3">
    <name type="scientific">Pisolithus microcarpus 441</name>
    <dbReference type="NCBI Taxonomy" id="765257"/>
    <lineage>
        <taxon>Eukaryota</taxon>
        <taxon>Fungi</taxon>
        <taxon>Dikarya</taxon>
        <taxon>Basidiomycota</taxon>
        <taxon>Agaricomycotina</taxon>
        <taxon>Agaricomycetes</taxon>
        <taxon>Agaricomycetidae</taxon>
        <taxon>Boletales</taxon>
        <taxon>Sclerodermatineae</taxon>
        <taxon>Pisolithaceae</taxon>
        <taxon>Pisolithus</taxon>
    </lineage>
</organism>
<evidence type="ECO:0000313" key="3">
    <source>
        <dbReference type="Proteomes" id="UP000054018"/>
    </source>
</evidence>
<dbReference type="Proteomes" id="UP000054018">
    <property type="component" value="Unassembled WGS sequence"/>
</dbReference>
<dbReference type="STRING" id="765257.A0A0C9Z886"/>
<reference evidence="2 3" key="1">
    <citation type="submission" date="2014-04" db="EMBL/GenBank/DDBJ databases">
        <authorList>
            <consortium name="DOE Joint Genome Institute"/>
            <person name="Kuo A."/>
            <person name="Kohler A."/>
            <person name="Costa M.D."/>
            <person name="Nagy L.G."/>
            <person name="Floudas D."/>
            <person name="Copeland A."/>
            <person name="Barry K.W."/>
            <person name="Cichocki N."/>
            <person name="Veneault-Fourrey C."/>
            <person name="LaButti K."/>
            <person name="Lindquist E.A."/>
            <person name="Lipzen A."/>
            <person name="Lundell T."/>
            <person name="Morin E."/>
            <person name="Murat C."/>
            <person name="Sun H."/>
            <person name="Tunlid A."/>
            <person name="Henrissat B."/>
            <person name="Grigoriev I.V."/>
            <person name="Hibbett D.S."/>
            <person name="Martin F."/>
            <person name="Nordberg H.P."/>
            <person name="Cantor M.N."/>
            <person name="Hua S.X."/>
        </authorList>
    </citation>
    <scope>NUCLEOTIDE SEQUENCE [LARGE SCALE GENOMIC DNA]</scope>
    <source>
        <strain evidence="2 3">441</strain>
    </source>
</reference>
<dbReference type="EMBL" id="KN833868">
    <property type="protein sequence ID" value="KIK16073.1"/>
    <property type="molecule type" value="Genomic_DNA"/>
</dbReference>